<dbReference type="InterPro" id="IPR016819">
    <property type="entry name" value="RNase_P/MRP_POP5"/>
</dbReference>
<dbReference type="InterPro" id="IPR002759">
    <property type="entry name" value="Pop5/Rpp14/Rnp2-like"/>
</dbReference>
<comment type="subcellular location">
    <subcellularLocation>
        <location evidence="1">Nucleus</location>
    </subcellularLocation>
</comment>
<gene>
    <name evidence="6" type="ORF">GTHE00462_LOCUS28095</name>
</gene>
<evidence type="ECO:0000256" key="2">
    <source>
        <dbReference type="ARBA" id="ARBA00010800"/>
    </source>
</evidence>
<evidence type="ECO:0000256" key="3">
    <source>
        <dbReference type="ARBA" id="ARBA00022694"/>
    </source>
</evidence>
<dbReference type="GO" id="GO:0000172">
    <property type="term" value="C:ribonuclease MRP complex"/>
    <property type="evidence" value="ECO:0007669"/>
    <property type="project" value="TreeGrafter"/>
</dbReference>
<proteinExistence type="inferred from homology"/>
<name>A0A7S4U8X7_GUITH</name>
<evidence type="ECO:0000256" key="1">
    <source>
        <dbReference type="ARBA" id="ARBA00004123"/>
    </source>
</evidence>
<dbReference type="InterPro" id="IPR038085">
    <property type="entry name" value="Rnp2-like_sf"/>
</dbReference>
<accession>A0A7S4U8X7</accession>
<dbReference type="Pfam" id="PF01900">
    <property type="entry name" value="RNase_P_Rpp14"/>
    <property type="match status" value="1"/>
</dbReference>
<sequence length="154" mass="17788">MVRLKSRYLIVEMIWSSTNQDCACPSGVSKGVVMQAVKDSVLRNFGDVGMARLQNRMQIKYFNPLANIFIIRSNRAWHSMLWNAIFFIRHIKDHDVCCMVHRSVAMPRSCHKEALPIIQAKHKATRALTKIKVEEKEFDAEAQQHEEALLAMDF</sequence>
<dbReference type="Gene3D" id="3.30.70.3250">
    <property type="entry name" value="Ribonuclease P, Pop5 subunit"/>
    <property type="match status" value="1"/>
</dbReference>
<keyword evidence="3 5" id="KW-0819">tRNA processing</keyword>
<dbReference type="GO" id="GO:0001682">
    <property type="term" value="P:tRNA 5'-leader removal"/>
    <property type="evidence" value="ECO:0007669"/>
    <property type="project" value="InterPro"/>
</dbReference>
<dbReference type="PANTHER" id="PTHR15441">
    <property type="entry name" value="RIBONUCLEASE P PROTEIN SUBUNIT P14"/>
    <property type="match status" value="1"/>
</dbReference>
<dbReference type="GO" id="GO:0030681">
    <property type="term" value="C:multimeric ribonuclease P complex"/>
    <property type="evidence" value="ECO:0007669"/>
    <property type="project" value="TreeGrafter"/>
</dbReference>
<dbReference type="PANTHER" id="PTHR15441:SF2">
    <property type="entry name" value="RIBONUCLEASE P_MRP PROTEIN SUBUNIT POP5"/>
    <property type="match status" value="1"/>
</dbReference>
<protein>
    <recommendedName>
        <fullName evidence="5">Ribonuclease P/MRP protein subunit POP5</fullName>
    </recommendedName>
</protein>
<organism evidence="6">
    <name type="scientific">Guillardia theta</name>
    <name type="common">Cryptophyte</name>
    <name type="synonym">Cryptomonas phi</name>
    <dbReference type="NCBI Taxonomy" id="55529"/>
    <lineage>
        <taxon>Eukaryota</taxon>
        <taxon>Cryptophyceae</taxon>
        <taxon>Pyrenomonadales</taxon>
        <taxon>Geminigeraceae</taxon>
        <taxon>Guillardia</taxon>
    </lineage>
</organism>
<dbReference type="AlphaFoldDB" id="A0A7S4U8X7"/>
<evidence type="ECO:0000256" key="5">
    <source>
        <dbReference type="PIRNR" id="PIRNR023803"/>
    </source>
</evidence>
<dbReference type="GO" id="GO:0005730">
    <property type="term" value="C:nucleolus"/>
    <property type="evidence" value="ECO:0007669"/>
    <property type="project" value="TreeGrafter"/>
</dbReference>
<dbReference type="EMBL" id="HBKN01035992">
    <property type="protein sequence ID" value="CAE2322327.1"/>
    <property type="molecule type" value="Transcribed_RNA"/>
</dbReference>
<keyword evidence="4" id="KW-0539">Nucleus</keyword>
<dbReference type="GO" id="GO:0033204">
    <property type="term" value="F:ribonuclease P RNA binding"/>
    <property type="evidence" value="ECO:0007669"/>
    <property type="project" value="InterPro"/>
</dbReference>
<evidence type="ECO:0000256" key="4">
    <source>
        <dbReference type="ARBA" id="ARBA00023242"/>
    </source>
</evidence>
<dbReference type="SUPFAM" id="SSF160350">
    <property type="entry name" value="Rnp2-like"/>
    <property type="match status" value="1"/>
</dbReference>
<evidence type="ECO:0000313" key="6">
    <source>
        <dbReference type="EMBL" id="CAE2322327.1"/>
    </source>
</evidence>
<dbReference type="PIRSF" id="PIRSF023803">
    <property type="entry name" value="Ribonuclease_P_prd"/>
    <property type="match status" value="1"/>
</dbReference>
<comment type="similarity">
    <text evidence="2 5">Belongs to the eukaryotic/archaeal RNase P protein component 2 family.</text>
</comment>
<comment type="function">
    <text evidence="5">Component of ribonuclease P, a protein complex that generates mature tRNA molecules by cleaving their 5'-ends.</text>
</comment>
<reference evidence="6" key="1">
    <citation type="submission" date="2021-01" db="EMBL/GenBank/DDBJ databases">
        <authorList>
            <person name="Corre E."/>
            <person name="Pelletier E."/>
            <person name="Niang G."/>
            <person name="Scheremetjew M."/>
            <person name="Finn R."/>
            <person name="Kale V."/>
            <person name="Holt S."/>
            <person name="Cochrane G."/>
            <person name="Meng A."/>
            <person name="Brown T."/>
            <person name="Cohen L."/>
        </authorList>
    </citation>
    <scope>NUCLEOTIDE SEQUENCE</scope>
    <source>
        <strain evidence="6">CCMP 2712</strain>
    </source>
</reference>